<comment type="caution">
    <text evidence="1">The sequence shown here is derived from an EMBL/GenBank/DDBJ whole genome shotgun (WGS) entry which is preliminary data.</text>
</comment>
<gene>
    <name evidence="1" type="ORF">Tco_0703276</name>
</gene>
<proteinExistence type="predicted"/>
<dbReference type="Proteomes" id="UP001151760">
    <property type="component" value="Unassembled WGS sequence"/>
</dbReference>
<keyword evidence="2" id="KW-1185">Reference proteome</keyword>
<organism evidence="1 2">
    <name type="scientific">Tanacetum coccineum</name>
    <dbReference type="NCBI Taxonomy" id="301880"/>
    <lineage>
        <taxon>Eukaryota</taxon>
        <taxon>Viridiplantae</taxon>
        <taxon>Streptophyta</taxon>
        <taxon>Embryophyta</taxon>
        <taxon>Tracheophyta</taxon>
        <taxon>Spermatophyta</taxon>
        <taxon>Magnoliopsida</taxon>
        <taxon>eudicotyledons</taxon>
        <taxon>Gunneridae</taxon>
        <taxon>Pentapetalae</taxon>
        <taxon>asterids</taxon>
        <taxon>campanulids</taxon>
        <taxon>Asterales</taxon>
        <taxon>Asteraceae</taxon>
        <taxon>Asteroideae</taxon>
        <taxon>Anthemideae</taxon>
        <taxon>Anthemidinae</taxon>
        <taxon>Tanacetum</taxon>
    </lineage>
</organism>
<evidence type="ECO:0000313" key="1">
    <source>
        <dbReference type="EMBL" id="GJS70435.1"/>
    </source>
</evidence>
<reference evidence="1" key="1">
    <citation type="journal article" date="2022" name="Int. J. Mol. Sci.">
        <title>Draft Genome of Tanacetum Coccineum: Genomic Comparison of Closely Related Tanacetum-Family Plants.</title>
        <authorList>
            <person name="Yamashiro T."/>
            <person name="Shiraishi A."/>
            <person name="Nakayama K."/>
            <person name="Satake H."/>
        </authorList>
    </citation>
    <scope>NUCLEOTIDE SEQUENCE</scope>
</reference>
<name>A0ABQ4Y061_9ASTR</name>
<accession>A0ABQ4Y061</accession>
<evidence type="ECO:0000313" key="2">
    <source>
        <dbReference type="Proteomes" id="UP001151760"/>
    </source>
</evidence>
<protein>
    <submittedName>
        <fullName evidence="1">Uncharacterized protein</fullName>
    </submittedName>
</protein>
<sequence>MRRNLLTSFRGGRLIAGFTVLLSDWQEIVSMGVSSDAGGEDIAKQSFGQPLNLDLAGTGTGSGIVILAAIRLCRVRLVWWPQESSVSNGSVLTSADGWLEVVW</sequence>
<dbReference type="EMBL" id="BQNB010009935">
    <property type="protein sequence ID" value="GJS70435.1"/>
    <property type="molecule type" value="Genomic_DNA"/>
</dbReference>
<reference evidence="1" key="2">
    <citation type="submission" date="2022-01" db="EMBL/GenBank/DDBJ databases">
        <authorList>
            <person name="Yamashiro T."/>
            <person name="Shiraishi A."/>
            <person name="Satake H."/>
            <person name="Nakayama K."/>
        </authorList>
    </citation>
    <scope>NUCLEOTIDE SEQUENCE</scope>
</reference>